<sequence length="420" mass="47864">MCAVCTKNARHACSACNGVYYCDREHQKEDWKRHKSSCAPFKVQTDEILGRCLVATRNIKAGEIIMRKLPLILGPKTVSAALCLGCHKKLNLEQSFRYDCSKCHWPLCNQSCEETPLHMAECEIFAKARYTPTVKNDNSKQSVYSCIAPLRALLLKVKEPSKFETLIKCQSHLQEHLATQVYQVLRRNLIPFFVNVLKFDTNEKEIMNICSIFDTNCFEVRDTKGLVNVRGLYPVVSLLSHDCKHNTKHAFYGDDFQLVLTATIPIKKGDLITTTYTQTLWGTHMRRAHLKMSKHFDCVCERCKDPTELGSYAGAIYCTRCKSVDRSNENKIISCDPLDQDANWKCEGCGYLVEGKEMIWGNEVLKKEISQLDKKSPAALENFLVKYQGVLHSKNAHFLEVKYALCQMYGNLEGFQLVGK</sequence>
<dbReference type="SUPFAM" id="SSF144232">
    <property type="entry name" value="HIT/MYND zinc finger-like"/>
    <property type="match status" value="1"/>
</dbReference>
<organism evidence="7 8">
    <name type="scientific">Asbolus verrucosus</name>
    <name type="common">Desert ironclad beetle</name>
    <dbReference type="NCBI Taxonomy" id="1661398"/>
    <lineage>
        <taxon>Eukaryota</taxon>
        <taxon>Metazoa</taxon>
        <taxon>Ecdysozoa</taxon>
        <taxon>Arthropoda</taxon>
        <taxon>Hexapoda</taxon>
        <taxon>Insecta</taxon>
        <taxon>Pterygota</taxon>
        <taxon>Neoptera</taxon>
        <taxon>Endopterygota</taxon>
        <taxon>Coleoptera</taxon>
        <taxon>Polyphaga</taxon>
        <taxon>Cucujiformia</taxon>
        <taxon>Tenebrionidae</taxon>
        <taxon>Pimeliinae</taxon>
        <taxon>Asbolus</taxon>
    </lineage>
</organism>
<protein>
    <submittedName>
        <fullName evidence="7">Zf-MYND and/or SET domain containing protein</fullName>
    </submittedName>
</protein>
<dbReference type="CDD" id="cd20071">
    <property type="entry name" value="SET_SMYD"/>
    <property type="match status" value="1"/>
</dbReference>
<dbReference type="PROSITE" id="PS50865">
    <property type="entry name" value="ZF_MYND_2"/>
    <property type="match status" value="1"/>
</dbReference>
<dbReference type="STRING" id="1661398.A0A482V9F8"/>
<evidence type="ECO:0000256" key="4">
    <source>
        <dbReference type="PROSITE-ProRule" id="PRU00134"/>
    </source>
</evidence>
<keyword evidence="1" id="KW-0479">Metal-binding</keyword>
<dbReference type="PANTHER" id="PTHR46455">
    <property type="entry name" value="SET AND MYND DOMAIN CONTAINING, ARTHROPOD-SPECIFIC, MEMBER 4, ISOFORM A"/>
    <property type="match status" value="1"/>
</dbReference>
<dbReference type="Proteomes" id="UP000292052">
    <property type="component" value="Unassembled WGS sequence"/>
</dbReference>
<dbReference type="Gene3D" id="1.10.220.160">
    <property type="match status" value="1"/>
</dbReference>
<evidence type="ECO:0000259" key="6">
    <source>
        <dbReference type="PROSITE" id="PS50865"/>
    </source>
</evidence>
<evidence type="ECO:0000313" key="7">
    <source>
        <dbReference type="EMBL" id="RZB39816.1"/>
    </source>
</evidence>
<dbReference type="GO" id="GO:0008276">
    <property type="term" value="F:protein methyltransferase activity"/>
    <property type="evidence" value="ECO:0007669"/>
    <property type="project" value="UniProtKB-ARBA"/>
</dbReference>
<feature type="domain" description="SET" evidence="5">
    <location>
        <begin position="29"/>
        <end position="277"/>
    </location>
</feature>
<keyword evidence="2 4" id="KW-0863">Zinc-finger</keyword>
<dbReference type="InterPro" id="IPR002893">
    <property type="entry name" value="Znf_MYND"/>
</dbReference>
<feature type="domain" description="MYND-type" evidence="6">
    <location>
        <begin position="2"/>
        <end position="38"/>
    </location>
</feature>
<dbReference type="SUPFAM" id="SSF82199">
    <property type="entry name" value="SET domain"/>
    <property type="match status" value="1"/>
</dbReference>
<dbReference type="SMART" id="SM00317">
    <property type="entry name" value="SET"/>
    <property type="match status" value="1"/>
</dbReference>
<dbReference type="InterPro" id="IPR046341">
    <property type="entry name" value="SET_dom_sf"/>
</dbReference>
<gene>
    <name evidence="7" type="ORF">BDFB_001842</name>
</gene>
<dbReference type="Pfam" id="PF01753">
    <property type="entry name" value="zf-MYND"/>
    <property type="match status" value="1"/>
</dbReference>
<dbReference type="Gene3D" id="6.10.140.2220">
    <property type="match status" value="2"/>
</dbReference>
<dbReference type="GO" id="GO:0008757">
    <property type="term" value="F:S-adenosylmethionine-dependent methyltransferase activity"/>
    <property type="evidence" value="ECO:0007669"/>
    <property type="project" value="UniProtKB-ARBA"/>
</dbReference>
<dbReference type="EMBL" id="QDEB01124832">
    <property type="protein sequence ID" value="RZB39816.1"/>
    <property type="molecule type" value="Genomic_DNA"/>
</dbReference>
<dbReference type="OrthoDB" id="265717at2759"/>
<dbReference type="PROSITE" id="PS50280">
    <property type="entry name" value="SET"/>
    <property type="match status" value="1"/>
</dbReference>
<reference evidence="7 8" key="1">
    <citation type="submission" date="2017-03" db="EMBL/GenBank/DDBJ databases">
        <title>Genome of the blue death feigning beetle - Asbolus verrucosus.</title>
        <authorList>
            <person name="Rider S.D."/>
        </authorList>
    </citation>
    <scope>NUCLEOTIDE SEQUENCE [LARGE SCALE GENOMIC DNA]</scope>
    <source>
        <strain evidence="7">Butters</strain>
        <tissue evidence="7">Head and leg muscle</tissue>
    </source>
</reference>
<dbReference type="PROSITE" id="PS01360">
    <property type="entry name" value="ZF_MYND_1"/>
    <property type="match status" value="1"/>
</dbReference>
<name>A0A482V9F8_ASBVE</name>
<evidence type="ECO:0000313" key="8">
    <source>
        <dbReference type="Proteomes" id="UP000292052"/>
    </source>
</evidence>
<dbReference type="GO" id="GO:0008270">
    <property type="term" value="F:zinc ion binding"/>
    <property type="evidence" value="ECO:0007669"/>
    <property type="project" value="UniProtKB-KW"/>
</dbReference>
<keyword evidence="8" id="KW-1185">Reference proteome</keyword>
<comment type="caution">
    <text evidence="7">The sequence shown here is derived from an EMBL/GenBank/DDBJ whole genome shotgun (WGS) entry which is preliminary data.</text>
</comment>
<dbReference type="InterPro" id="IPR001214">
    <property type="entry name" value="SET_dom"/>
</dbReference>
<evidence type="ECO:0000256" key="2">
    <source>
        <dbReference type="ARBA" id="ARBA00022771"/>
    </source>
</evidence>
<dbReference type="Pfam" id="PF00856">
    <property type="entry name" value="SET"/>
    <property type="match status" value="1"/>
</dbReference>
<dbReference type="GO" id="GO:0008170">
    <property type="term" value="F:N-methyltransferase activity"/>
    <property type="evidence" value="ECO:0007669"/>
    <property type="project" value="UniProtKB-ARBA"/>
</dbReference>
<dbReference type="Gene3D" id="2.170.270.10">
    <property type="entry name" value="SET domain"/>
    <property type="match status" value="1"/>
</dbReference>
<dbReference type="AlphaFoldDB" id="A0A482V9F8"/>
<proteinExistence type="predicted"/>
<evidence type="ECO:0000259" key="5">
    <source>
        <dbReference type="PROSITE" id="PS50280"/>
    </source>
</evidence>
<dbReference type="InterPro" id="IPR053010">
    <property type="entry name" value="SET_SmydA-8"/>
</dbReference>
<dbReference type="PANTHER" id="PTHR46455:SF1">
    <property type="entry name" value="SET AND MYND DOMAIN CONTAINING, ARTHROPOD-SPECIFIC, MEMBER 2"/>
    <property type="match status" value="1"/>
</dbReference>
<keyword evidence="3" id="KW-0862">Zinc</keyword>
<evidence type="ECO:0000256" key="1">
    <source>
        <dbReference type="ARBA" id="ARBA00022723"/>
    </source>
</evidence>
<evidence type="ECO:0000256" key="3">
    <source>
        <dbReference type="ARBA" id="ARBA00022833"/>
    </source>
</evidence>
<accession>A0A482V9F8</accession>